<dbReference type="GO" id="GO:0004789">
    <property type="term" value="F:thiamine-phosphate diphosphorylase activity"/>
    <property type="evidence" value="ECO:0007669"/>
    <property type="project" value="UniProtKB-EC"/>
</dbReference>
<feature type="binding site" evidence="10">
    <location>
        <begin position="201"/>
        <end position="202"/>
    </location>
    <ligand>
        <name>2-[(2R,5Z)-2-carboxy-4-methylthiazol-5(2H)-ylidene]ethyl phosphate</name>
        <dbReference type="ChEBI" id="CHEBI:62899"/>
    </ligand>
</feature>
<keyword evidence="3 10" id="KW-0808">Transferase</keyword>
<evidence type="ECO:0000256" key="6">
    <source>
        <dbReference type="ARBA" id="ARBA00022977"/>
    </source>
</evidence>
<evidence type="ECO:0000256" key="9">
    <source>
        <dbReference type="ARBA" id="ARBA00047883"/>
    </source>
</evidence>
<comment type="similarity">
    <text evidence="10 11">Belongs to the thiamine-phosphate synthase family.</text>
</comment>
<feature type="domain" description="Thiamine phosphate synthase/TenI" evidence="13">
    <location>
        <begin position="16"/>
        <end position="204"/>
    </location>
</feature>
<gene>
    <name evidence="10 14" type="primary">thiE</name>
    <name evidence="14" type="ORF">ACFQB0_12050</name>
</gene>
<feature type="binding site" evidence="10">
    <location>
        <position position="121"/>
    </location>
    <ligand>
        <name>4-amino-2-methyl-5-(diphosphooxymethyl)pyrimidine</name>
        <dbReference type="ChEBI" id="CHEBI:57841"/>
    </ligand>
</feature>
<dbReference type="PANTHER" id="PTHR20857:SF15">
    <property type="entry name" value="THIAMINE-PHOSPHATE SYNTHASE"/>
    <property type="match status" value="1"/>
</dbReference>
<feature type="binding site" evidence="10">
    <location>
        <begin position="150"/>
        <end position="152"/>
    </location>
    <ligand>
        <name>2-[(2R,5Z)-2-carboxy-4-methylthiazol-5(2H)-ylidene]ethyl phosphate</name>
        <dbReference type="ChEBI" id="CHEBI:62899"/>
    </ligand>
</feature>
<reference evidence="15" key="1">
    <citation type="journal article" date="2019" name="Int. J. Syst. Evol. Microbiol.">
        <title>The Global Catalogue of Microorganisms (GCM) 10K type strain sequencing project: providing services to taxonomists for standard genome sequencing and annotation.</title>
        <authorList>
            <consortium name="The Broad Institute Genomics Platform"/>
            <consortium name="The Broad Institute Genome Sequencing Center for Infectious Disease"/>
            <person name="Wu L."/>
            <person name="Ma J."/>
        </authorList>
    </citation>
    <scope>NUCLEOTIDE SEQUENCE [LARGE SCALE GENOMIC DNA]</scope>
    <source>
        <strain evidence="15">CCUG 43304</strain>
    </source>
</reference>
<keyword evidence="6 10" id="KW-0784">Thiamine biosynthesis</keyword>
<feature type="binding site" evidence="10">
    <location>
        <position position="181"/>
    </location>
    <ligand>
        <name>2-[(2R,5Z)-2-carboxy-4-methylthiazol-5(2H)-ylidene]ethyl phosphate</name>
        <dbReference type="ChEBI" id="CHEBI:62899"/>
    </ligand>
</feature>
<dbReference type="RefSeq" id="WP_386731898.1">
    <property type="nucleotide sequence ID" value="NZ_JBHSTP010000003.1"/>
</dbReference>
<dbReference type="InterPro" id="IPR036206">
    <property type="entry name" value="ThiamineP_synth_sf"/>
</dbReference>
<evidence type="ECO:0000256" key="10">
    <source>
        <dbReference type="HAMAP-Rule" id="MF_00097"/>
    </source>
</evidence>
<proteinExistence type="inferred from homology"/>
<dbReference type="PANTHER" id="PTHR20857">
    <property type="entry name" value="THIAMINE-PHOSPHATE PYROPHOSPHORYLASE"/>
    <property type="match status" value="1"/>
</dbReference>
<dbReference type="InterPro" id="IPR034291">
    <property type="entry name" value="TMP_synthase"/>
</dbReference>
<dbReference type="HAMAP" id="MF_00097">
    <property type="entry name" value="TMP_synthase"/>
    <property type="match status" value="1"/>
</dbReference>
<feature type="binding site" evidence="10">
    <location>
        <position position="102"/>
    </location>
    <ligand>
        <name>Mg(2+)</name>
        <dbReference type="ChEBI" id="CHEBI:18420"/>
    </ligand>
</feature>
<evidence type="ECO:0000256" key="8">
    <source>
        <dbReference type="ARBA" id="ARBA00047851"/>
    </source>
</evidence>
<feature type="binding site" evidence="10">
    <location>
        <position position="153"/>
    </location>
    <ligand>
        <name>4-amino-2-methyl-5-(diphosphooxymethyl)pyrimidine</name>
        <dbReference type="ChEBI" id="CHEBI:57841"/>
    </ligand>
</feature>
<evidence type="ECO:0000256" key="2">
    <source>
        <dbReference type="ARBA" id="ARBA00005165"/>
    </source>
</evidence>
<dbReference type="Pfam" id="PF02581">
    <property type="entry name" value="TMP-TENI"/>
    <property type="match status" value="1"/>
</dbReference>
<sequence>MTATTRPRRARLDLSVYLVTDAALCGRRGVLEVVRGAVAGGATVVQLRDKAASARELFDLTVAAHEVVAGRATLVVDDRVDVYLAARAAGAAVDGVHIGQGDLPVTQTRALIGPHAVLGLTANTTGQLQLVDCLPPGTVDYLGVGVIRPTATKPDHPAPLGVDGFARLTAQTGLPCVAIGGVGAGDAAALRMAGAAGIAVVSAICAADDPEAASRELREAWTAAGA</sequence>
<comment type="cofactor">
    <cofactor evidence="10">
        <name>Mg(2+)</name>
        <dbReference type="ChEBI" id="CHEBI:18420"/>
    </cofactor>
    <text evidence="10">Binds 1 Mg(2+) ion per subunit.</text>
</comment>
<dbReference type="Proteomes" id="UP001596306">
    <property type="component" value="Unassembled WGS sequence"/>
</dbReference>
<keyword evidence="5 10" id="KW-0460">Magnesium</keyword>
<evidence type="ECO:0000256" key="4">
    <source>
        <dbReference type="ARBA" id="ARBA00022723"/>
    </source>
</evidence>
<accession>A0ABW1VGD6</accession>
<evidence type="ECO:0000259" key="13">
    <source>
        <dbReference type="Pfam" id="PF02581"/>
    </source>
</evidence>
<name>A0ABW1VGD6_9MICO</name>
<dbReference type="NCBIfam" id="TIGR00693">
    <property type="entry name" value="thiE"/>
    <property type="match status" value="1"/>
</dbReference>
<organism evidence="14 15">
    <name type="scientific">Luethyella okanaganae</name>
    <dbReference type="NCBI Taxonomy" id="69372"/>
    <lineage>
        <taxon>Bacteria</taxon>
        <taxon>Bacillati</taxon>
        <taxon>Actinomycetota</taxon>
        <taxon>Actinomycetes</taxon>
        <taxon>Micrococcales</taxon>
        <taxon>Microbacteriaceae</taxon>
        <taxon>Luethyella</taxon>
    </lineage>
</organism>
<comment type="function">
    <text evidence="1 10">Condenses 4-methyl-5-(beta-hydroxyethyl)thiazole monophosphate (THZ-P) and 2-methyl-4-amino-5-hydroxymethyl pyrimidine pyrophosphate (HMP-PP) to form thiamine monophosphate (TMP).</text>
</comment>
<dbReference type="EC" id="2.5.1.3" evidence="10"/>
<feature type="binding site" evidence="10">
    <location>
        <position position="77"/>
    </location>
    <ligand>
        <name>4-amino-2-methyl-5-(diphosphooxymethyl)pyrimidine</name>
        <dbReference type="ChEBI" id="CHEBI:57841"/>
    </ligand>
</feature>
<evidence type="ECO:0000256" key="11">
    <source>
        <dbReference type="RuleBase" id="RU003826"/>
    </source>
</evidence>
<evidence type="ECO:0000313" key="14">
    <source>
        <dbReference type="EMBL" id="MFC6356838.1"/>
    </source>
</evidence>
<dbReference type="InterPro" id="IPR022998">
    <property type="entry name" value="ThiamineP_synth_TenI"/>
</dbReference>
<evidence type="ECO:0000313" key="15">
    <source>
        <dbReference type="Proteomes" id="UP001596306"/>
    </source>
</evidence>
<feature type="binding site" evidence="10">
    <location>
        <position position="78"/>
    </location>
    <ligand>
        <name>Mg(2+)</name>
        <dbReference type="ChEBI" id="CHEBI:18420"/>
    </ligand>
</feature>
<keyword evidence="4 10" id="KW-0479">Metal-binding</keyword>
<keyword evidence="15" id="KW-1185">Reference proteome</keyword>
<feature type="binding site" evidence="10">
    <location>
        <begin position="46"/>
        <end position="50"/>
    </location>
    <ligand>
        <name>4-amino-2-methyl-5-(diphosphooxymethyl)pyrimidine</name>
        <dbReference type="ChEBI" id="CHEBI:57841"/>
    </ligand>
</feature>
<comment type="pathway">
    <text evidence="2 10 12">Cofactor biosynthesis; thiamine diphosphate biosynthesis; thiamine phosphate from 4-amino-2-methyl-5-diphosphomethylpyrimidine and 4-methyl-5-(2-phosphoethyl)-thiazole: step 1/1.</text>
</comment>
<evidence type="ECO:0000256" key="1">
    <source>
        <dbReference type="ARBA" id="ARBA00003814"/>
    </source>
</evidence>
<dbReference type="EMBL" id="JBHSTP010000003">
    <property type="protein sequence ID" value="MFC6356838.1"/>
    <property type="molecule type" value="Genomic_DNA"/>
</dbReference>
<evidence type="ECO:0000256" key="12">
    <source>
        <dbReference type="RuleBase" id="RU004253"/>
    </source>
</evidence>
<dbReference type="Gene3D" id="3.20.20.70">
    <property type="entry name" value="Aldolase class I"/>
    <property type="match status" value="1"/>
</dbReference>
<comment type="catalytic activity">
    <reaction evidence="8 10 11">
        <text>2-(2-carboxy-4-methylthiazol-5-yl)ethyl phosphate + 4-amino-2-methyl-5-(diphosphooxymethyl)pyrimidine + 2 H(+) = thiamine phosphate + CO2 + diphosphate</text>
        <dbReference type="Rhea" id="RHEA:47848"/>
        <dbReference type="ChEBI" id="CHEBI:15378"/>
        <dbReference type="ChEBI" id="CHEBI:16526"/>
        <dbReference type="ChEBI" id="CHEBI:33019"/>
        <dbReference type="ChEBI" id="CHEBI:37575"/>
        <dbReference type="ChEBI" id="CHEBI:57841"/>
        <dbReference type="ChEBI" id="CHEBI:62890"/>
        <dbReference type="EC" id="2.5.1.3"/>
    </reaction>
</comment>
<comment type="caution">
    <text evidence="14">The sequence shown here is derived from an EMBL/GenBank/DDBJ whole genome shotgun (WGS) entry which is preliminary data.</text>
</comment>
<evidence type="ECO:0000256" key="3">
    <source>
        <dbReference type="ARBA" id="ARBA00022679"/>
    </source>
</evidence>
<dbReference type="SUPFAM" id="SSF51391">
    <property type="entry name" value="Thiamin phosphate synthase"/>
    <property type="match status" value="1"/>
</dbReference>
<comment type="catalytic activity">
    <reaction evidence="9 10 11">
        <text>2-[(2R,5Z)-2-carboxy-4-methylthiazol-5(2H)-ylidene]ethyl phosphate + 4-amino-2-methyl-5-(diphosphooxymethyl)pyrimidine + 2 H(+) = thiamine phosphate + CO2 + diphosphate</text>
        <dbReference type="Rhea" id="RHEA:47844"/>
        <dbReference type="ChEBI" id="CHEBI:15378"/>
        <dbReference type="ChEBI" id="CHEBI:16526"/>
        <dbReference type="ChEBI" id="CHEBI:33019"/>
        <dbReference type="ChEBI" id="CHEBI:37575"/>
        <dbReference type="ChEBI" id="CHEBI:57841"/>
        <dbReference type="ChEBI" id="CHEBI:62899"/>
        <dbReference type="EC" id="2.5.1.3"/>
    </reaction>
</comment>
<comment type="catalytic activity">
    <reaction evidence="7 10 11">
        <text>4-methyl-5-(2-phosphooxyethyl)-thiazole + 4-amino-2-methyl-5-(diphosphooxymethyl)pyrimidine + H(+) = thiamine phosphate + diphosphate</text>
        <dbReference type="Rhea" id="RHEA:22328"/>
        <dbReference type="ChEBI" id="CHEBI:15378"/>
        <dbReference type="ChEBI" id="CHEBI:33019"/>
        <dbReference type="ChEBI" id="CHEBI:37575"/>
        <dbReference type="ChEBI" id="CHEBI:57841"/>
        <dbReference type="ChEBI" id="CHEBI:58296"/>
        <dbReference type="EC" id="2.5.1.3"/>
    </reaction>
</comment>
<dbReference type="InterPro" id="IPR013785">
    <property type="entry name" value="Aldolase_TIM"/>
</dbReference>
<evidence type="ECO:0000256" key="7">
    <source>
        <dbReference type="ARBA" id="ARBA00047334"/>
    </source>
</evidence>
<dbReference type="CDD" id="cd00564">
    <property type="entry name" value="TMP_TenI"/>
    <property type="match status" value="1"/>
</dbReference>
<protein>
    <recommendedName>
        <fullName evidence="10">Thiamine-phosphate synthase</fullName>
        <shortName evidence="10">TP synthase</shortName>
        <shortName evidence="10">TPS</shortName>
        <ecNumber evidence="10">2.5.1.3</ecNumber>
    </recommendedName>
    <alternativeName>
        <fullName evidence="10">Thiamine-phosphate pyrophosphorylase</fullName>
        <shortName evidence="10">TMP pyrophosphorylase</shortName>
        <shortName evidence="10">TMP-PPase</shortName>
    </alternativeName>
</protein>
<evidence type="ECO:0000256" key="5">
    <source>
        <dbReference type="ARBA" id="ARBA00022842"/>
    </source>
</evidence>